<name>A0AAV7HGR5_DENCH</name>
<keyword evidence="9" id="KW-0408">Iron</keyword>
<dbReference type="GO" id="GO:0034986">
    <property type="term" value="F:iron chaperone activity"/>
    <property type="evidence" value="ECO:0007669"/>
    <property type="project" value="TreeGrafter"/>
</dbReference>
<dbReference type="CDD" id="cd00503">
    <property type="entry name" value="Frataxin"/>
    <property type="match status" value="1"/>
</dbReference>
<dbReference type="InterPro" id="IPR002908">
    <property type="entry name" value="Frataxin/CyaY"/>
</dbReference>
<dbReference type="AlphaFoldDB" id="A0AAV7HGR5"/>
<accession>A0AAV7HGR5</accession>
<keyword evidence="5" id="KW-0813">Transport</keyword>
<evidence type="ECO:0000256" key="4">
    <source>
        <dbReference type="ARBA" id="ARBA00022434"/>
    </source>
</evidence>
<evidence type="ECO:0000256" key="10">
    <source>
        <dbReference type="ARBA" id="ARBA00023065"/>
    </source>
</evidence>
<evidence type="ECO:0000313" key="14">
    <source>
        <dbReference type="Proteomes" id="UP000775213"/>
    </source>
</evidence>
<evidence type="ECO:0000256" key="6">
    <source>
        <dbReference type="ARBA" id="ARBA00022496"/>
    </source>
</evidence>
<dbReference type="FunFam" id="3.30.920.10:FF:000003">
    <property type="entry name" value="Frataxin, mitochondrial"/>
    <property type="match status" value="1"/>
</dbReference>
<dbReference type="PANTHER" id="PTHR16821:SF2">
    <property type="entry name" value="FRATAXIN, MITOCHONDRIAL"/>
    <property type="match status" value="1"/>
</dbReference>
<proteinExistence type="inferred from homology"/>
<dbReference type="PROSITE" id="PS50810">
    <property type="entry name" value="FRATAXIN_2"/>
    <property type="match status" value="1"/>
</dbReference>
<keyword evidence="11" id="KW-0496">Mitochondrion</keyword>
<organism evidence="13 14">
    <name type="scientific">Dendrobium chrysotoxum</name>
    <name type="common">Orchid</name>
    <dbReference type="NCBI Taxonomy" id="161865"/>
    <lineage>
        <taxon>Eukaryota</taxon>
        <taxon>Viridiplantae</taxon>
        <taxon>Streptophyta</taxon>
        <taxon>Embryophyta</taxon>
        <taxon>Tracheophyta</taxon>
        <taxon>Spermatophyta</taxon>
        <taxon>Magnoliopsida</taxon>
        <taxon>Liliopsida</taxon>
        <taxon>Asparagales</taxon>
        <taxon>Orchidaceae</taxon>
        <taxon>Epidendroideae</taxon>
        <taxon>Malaxideae</taxon>
        <taxon>Dendrobiinae</taxon>
        <taxon>Dendrobium</taxon>
    </lineage>
</organism>
<evidence type="ECO:0000256" key="8">
    <source>
        <dbReference type="ARBA" id="ARBA00023002"/>
    </source>
</evidence>
<protein>
    <recommendedName>
        <fullName evidence="3">ferroxidase</fullName>
        <ecNumber evidence="3">1.16.3.1</ecNumber>
    </recommendedName>
</protein>
<keyword evidence="4" id="KW-0409">Iron storage</keyword>
<dbReference type="Pfam" id="PF01491">
    <property type="entry name" value="Frataxin_Cyay"/>
    <property type="match status" value="1"/>
</dbReference>
<dbReference type="Proteomes" id="UP000775213">
    <property type="component" value="Unassembled WGS sequence"/>
</dbReference>
<reference evidence="13 14" key="1">
    <citation type="journal article" date="2021" name="Hortic Res">
        <title>Chromosome-scale assembly of the Dendrobium chrysotoxum genome enhances the understanding of orchid evolution.</title>
        <authorList>
            <person name="Zhang Y."/>
            <person name="Zhang G.Q."/>
            <person name="Zhang D."/>
            <person name="Liu X.D."/>
            <person name="Xu X.Y."/>
            <person name="Sun W.H."/>
            <person name="Yu X."/>
            <person name="Zhu X."/>
            <person name="Wang Z.W."/>
            <person name="Zhao X."/>
            <person name="Zhong W.Y."/>
            <person name="Chen H."/>
            <person name="Yin W.L."/>
            <person name="Huang T."/>
            <person name="Niu S.C."/>
            <person name="Liu Z.J."/>
        </authorList>
    </citation>
    <scope>NUCLEOTIDE SEQUENCE [LARGE SCALE GENOMIC DNA]</scope>
    <source>
        <strain evidence="13">Lindl</strain>
    </source>
</reference>
<comment type="similarity">
    <text evidence="2">Belongs to the frataxin family.</text>
</comment>
<evidence type="ECO:0000256" key="11">
    <source>
        <dbReference type="ARBA" id="ARBA00023128"/>
    </source>
</evidence>
<dbReference type="NCBIfam" id="TIGR03421">
    <property type="entry name" value="FeS_CyaY"/>
    <property type="match status" value="1"/>
</dbReference>
<dbReference type="NCBIfam" id="TIGR03422">
    <property type="entry name" value="mito_frataxin"/>
    <property type="match status" value="1"/>
</dbReference>
<dbReference type="PANTHER" id="PTHR16821">
    <property type="entry name" value="FRATAXIN"/>
    <property type="match status" value="1"/>
</dbReference>
<comment type="subcellular location">
    <subcellularLocation>
        <location evidence="1">Mitochondrion</location>
    </subcellularLocation>
</comment>
<dbReference type="Gene3D" id="3.30.920.10">
    <property type="entry name" value="Frataxin/CyaY"/>
    <property type="match status" value="1"/>
</dbReference>
<dbReference type="GO" id="GO:0004322">
    <property type="term" value="F:ferroxidase activity"/>
    <property type="evidence" value="ECO:0007669"/>
    <property type="project" value="UniProtKB-EC"/>
</dbReference>
<evidence type="ECO:0000256" key="12">
    <source>
        <dbReference type="ARBA" id="ARBA00047990"/>
    </source>
</evidence>
<keyword evidence="6" id="KW-0410">Iron transport</keyword>
<dbReference type="InterPro" id="IPR036524">
    <property type="entry name" value="Frataxin/CyaY_sf"/>
</dbReference>
<keyword evidence="14" id="KW-1185">Reference proteome</keyword>
<dbReference type="GO" id="GO:0005739">
    <property type="term" value="C:mitochondrion"/>
    <property type="evidence" value="ECO:0007669"/>
    <property type="project" value="UniProtKB-SubCell"/>
</dbReference>
<keyword evidence="7" id="KW-0809">Transit peptide</keyword>
<dbReference type="GO" id="GO:0006879">
    <property type="term" value="P:intracellular iron ion homeostasis"/>
    <property type="evidence" value="ECO:0007669"/>
    <property type="project" value="UniProtKB-KW"/>
</dbReference>
<comment type="caution">
    <text evidence="13">The sequence shown here is derived from an EMBL/GenBank/DDBJ whole genome shotgun (WGS) entry which is preliminary data.</text>
</comment>
<dbReference type="EMBL" id="JAGFBR010000004">
    <property type="protein sequence ID" value="KAH0468221.1"/>
    <property type="molecule type" value="Genomic_DNA"/>
</dbReference>
<evidence type="ECO:0000256" key="7">
    <source>
        <dbReference type="ARBA" id="ARBA00022946"/>
    </source>
</evidence>
<dbReference type="GO" id="GO:0051537">
    <property type="term" value="F:2 iron, 2 sulfur cluster binding"/>
    <property type="evidence" value="ECO:0007669"/>
    <property type="project" value="TreeGrafter"/>
</dbReference>
<dbReference type="SUPFAM" id="SSF55387">
    <property type="entry name" value="Frataxin/Nqo15-like"/>
    <property type="match status" value="1"/>
</dbReference>
<evidence type="ECO:0000256" key="2">
    <source>
        <dbReference type="ARBA" id="ARBA00008183"/>
    </source>
</evidence>
<evidence type="ECO:0000256" key="9">
    <source>
        <dbReference type="ARBA" id="ARBA00023004"/>
    </source>
</evidence>
<dbReference type="PRINTS" id="PR00904">
    <property type="entry name" value="FRATAXIN"/>
</dbReference>
<evidence type="ECO:0000256" key="3">
    <source>
        <dbReference type="ARBA" id="ARBA00013107"/>
    </source>
</evidence>
<comment type="catalytic activity">
    <reaction evidence="12">
        <text>4 Fe(2+) + O2 + 4 H(+) = 4 Fe(3+) + 2 H2O</text>
        <dbReference type="Rhea" id="RHEA:11148"/>
        <dbReference type="ChEBI" id="CHEBI:15377"/>
        <dbReference type="ChEBI" id="CHEBI:15378"/>
        <dbReference type="ChEBI" id="CHEBI:15379"/>
        <dbReference type="ChEBI" id="CHEBI:29033"/>
        <dbReference type="ChEBI" id="CHEBI:29034"/>
        <dbReference type="EC" id="1.16.3.1"/>
    </reaction>
</comment>
<dbReference type="SMART" id="SM01219">
    <property type="entry name" value="Frataxin_Cyay"/>
    <property type="match status" value="1"/>
</dbReference>
<keyword evidence="8" id="KW-0560">Oxidoreductase</keyword>
<dbReference type="GO" id="GO:0008199">
    <property type="term" value="F:ferric iron binding"/>
    <property type="evidence" value="ECO:0007669"/>
    <property type="project" value="InterPro"/>
</dbReference>
<dbReference type="GO" id="GO:0016226">
    <property type="term" value="P:iron-sulfur cluster assembly"/>
    <property type="evidence" value="ECO:0007669"/>
    <property type="project" value="InterPro"/>
</dbReference>
<dbReference type="InterPro" id="IPR017789">
    <property type="entry name" value="Frataxin"/>
</dbReference>
<gene>
    <name evidence="13" type="ORF">IEQ34_003254</name>
</gene>
<dbReference type="PROSITE" id="PS01344">
    <property type="entry name" value="FRATAXIN_1"/>
    <property type="match status" value="1"/>
</dbReference>
<dbReference type="GO" id="GO:0006826">
    <property type="term" value="P:iron ion transport"/>
    <property type="evidence" value="ECO:0007669"/>
    <property type="project" value="UniProtKB-KW"/>
</dbReference>
<dbReference type="EC" id="1.16.3.1" evidence="3"/>
<evidence type="ECO:0000313" key="13">
    <source>
        <dbReference type="EMBL" id="KAH0468221.1"/>
    </source>
</evidence>
<keyword evidence="10" id="KW-0406">Ion transport</keyword>
<sequence length="267" mass="30465">MLNFIFLYRCEYSRMRQVGFRFKAVNSLKINKFNLCFNFNLLKSCINPVSKQQFFRLLASLSTPMVSSSSPKLLFRRLLAGRSLPSMVPRSLSATSSFFFSSPVLPSATAFYCIRRADLLLCEFPSVSSRLAFFCSHPSQIDEEAGPAAIDYRMLVSEDEFHRVADSTLYNLQEKFEEYGDSIQSDGFDIDFGNQVLTLKLGNLGTYVINKQTPNRQIWLSSPVSGPSRFDWDKTDKAWVYRRTKANLLRLLEDEVESLCGKPITLS</sequence>
<evidence type="ECO:0000256" key="5">
    <source>
        <dbReference type="ARBA" id="ARBA00022448"/>
    </source>
</evidence>
<dbReference type="InterPro" id="IPR020895">
    <property type="entry name" value="Frataxin_CS"/>
</dbReference>
<evidence type="ECO:0000256" key="1">
    <source>
        <dbReference type="ARBA" id="ARBA00004173"/>
    </source>
</evidence>
<dbReference type="GO" id="GO:0008198">
    <property type="term" value="F:ferrous iron binding"/>
    <property type="evidence" value="ECO:0007669"/>
    <property type="project" value="TreeGrafter"/>
</dbReference>